<dbReference type="CDD" id="cd08953">
    <property type="entry name" value="KR_2_SDR_x"/>
    <property type="match status" value="3"/>
</dbReference>
<evidence type="ECO:0000256" key="1">
    <source>
        <dbReference type="ARBA" id="ARBA00004496"/>
    </source>
</evidence>
<dbReference type="InterPro" id="IPR013968">
    <property type="entry name" value="PKS_KR"/>
</dbReference>
<evidence type="ECO:0000256" key="6">
    <source>
        <dbReference type="ARBA" id="ARBA00022679"/>
    </source>
</evidence>
<evidence type="ECO:0000256" key="3">
    <source>
        <dbReference type="ARBA" id="ARBA00022450"/>
    </source>
</evidence>
<dbReference type="Proteomes" id="UP001207742">
    <property type="component" value="Unassembled WGS sequence"/>
</dbReference>
<feature type="domain" description="Carrier" evidence="10">
    <location>
        <begin position="695"/>
        <end position="768"/>
    </location>
</feature>
<dbReference type="CDD" id="cd02440">
    <property type="entry name" value="AdoMet_MTases"/>
    <property type="match status" value="1"/>
</dbReference>
<evidence type="ECO:0000259" key="12">
    <source>
        <dbReference type="PROSITE" id="PS52019"/>
    </source>
</evidence>
<comment type="pathway">
    <text evidence="2">Antibiotic biosynthesis.</text>
</comment>
<dbReference type="InterPro" id="IPR042104">
    <property type="entry name" value="PKS_dehydratase_sf"/>
</dbReference>
<dbReference type="Gene3D" id="1.10.1240.100">
    <property type="match status" value="4"/>
</dbReference>
<dbReference type="InterPro" id="IPR016039">
    <property type="entry name" value="Thiolase-like"/>
</dbReference>
<feature type="domain" description="PKS/mFAS DH" evidence="12">
    <location>
        <begin position="1"/>
        <end position="261"/>
    </location>
</feature>
<dbReference type="EMBL" id="JAPDNS010000001">
    <property type="protein sequence ID" value="MCW3484397.1"/>
    <property type="molecule type" value="Genomic_DNA"/>
</dbReference>
<feature type="active site" description="Proton acceptor; for dehydratase activity" evidence="9">
    <location>
        <position position="4932"/>
    </location>
</feature>
<dbReference type="SUPFAM" id="SSF53901">
    <property type="entry name" value="Thiolase-like"/>
    <property type="match status" value="4"/>
</dbReference>
<dbReference type="InterPro" id="IPR049551">
    <property type="entry name" value="PKS_DH_C"/>
</dbReference>
<evidence type="ECO:0000256" key="8">
    <source>
        <dbReference type="ARBA" id="ARBA00023268"/>
    </source>
</evidence>
<feature type="region of interest" description="N-terminal hotdog fold" evidence="9">
    <location>
        <begin position="1"/>
        <end position="107"/>
    </location>
</feature>
<dbReference type="Pfam" id="PF00109">
    <property type="entry name" value="ketoacyl-synt"/>
    <property type="match status" value="4"/>
</dbReference>
<feature type="domain" description="Carrier" evidence="10">
    <location>
        <begin position="3042"/>
        <end position="3122"/>
    </location>
</feature>
<feature type="domain" description="Ketosynthase family 3 (KS3)" evidence="11">
    <location>
        <begin position="3170"/>
        <end position="3596"/>
    </location>
</feature>
<accession>A0ABT3IKA9</accession>
<dbReference type="Pfam" id="PF21089">
    <property type="entry name" value="PKS_DH_N"/>
    <property type="match status" value="3"/>
</dbReference>
<protein>
    <submittedName>
        <fullName evidence="13">SDR family NAD(P)-dependent oxidoreductase</fullName>
    </submittedName>
</protein>
<evidence type="ECO:0000259" key="10">
    <source>
        <dbReference type="PROSITE" id="PS50075"/>
    </source>
</evidence>
<dbReference type="SMART" id="SM00822">
    <property type="entry name" value="PKS_KR"/>
    <property type="match status" value="3"/>
</dbReference>
<feature type="domain" description="PKS/mFAS DH" evidence="12">
    <location>
        <begin position="1419"/>
        <end position="1694"/>
    </location>
</feature>
<keyword evidence="3" id="KW-0596">Phosphopantetheine</keyword>
<dbReference type="Gene3D" id="3.40.47.10">
    <property type="match status" value="4"/>
</dbReference>
<keyword evidence="5" id="KW-0597">Phosphoprotein</keyword>
<dbReference type="Gene3D" id="3.40.50.720">
    <property type="entry name" value="NAD(P)-binding Rossmann-like Domain"/>
    <property type="match status" value="3"/>
</dbReference>
<proteinExistence type="predicted"/>
<keyword evidence="8" id="KW-0511">Multifunctional enzyme</keyword>
<dbReference type="InterPro" id="IPR049552">
    <property type="entry name" value="PKS_DH_N"/>
</dbReference>
<dbReference type="RefSeq" id="WP_264729984.1">
    <property type="nucleotide sequence ID" value="NZ_JAPDNR010000001.1"/>
</dbReference>
<dbReference type="InterPro" id="IPR049900">
    <property type="entry name" value="PKS_mFAS_DH"/>
</dbReference>
<feature type="domain" description="Carrier" evidence="10">
    <location>
        <begin position="2122"/>
        <end position="2198"/>
    </location>
</feature>
<dbReference type="Pfam" id="PF00550">
    <property type="entry name" value="PP-binding"/>
    <property type="match status" value="5"/>
</dbReference>
<evidence type="ECO:0000313" key="14">
    <source>
        <dbReference type="Proteomes" id="UP001207742"/>
    </source>
</evidence>
<feature type="active site" description="Proton donor; for dehydratase activity" evidence="9">
    <location>
        <position position="5090"/>
    </location>
</feature>
<dbReference type="SUPFAM" id="SSF51735">
    <property type="entry name" value="NAD(P)-binding Rossmann-fold domains"/>
    <property type="match status" value="6"/>
</dbReference>
<feature type="region of interest" description="N-terminal hotdog fold" evidence="9">
    <location>
        <begin position="4903"/>
        <end position="5020"/>
    </location>
</feature>
<feature type="region of interest" description="C-terminal hotdog fold" evidence="9">
    <location>
        <begin position="121"/>
        <end position="261"/>
    </location>
</feature>
<comment type="subcellular location">
    <subcellularLocation>
        <location evidence="1">Cytoplasm</location>
    </subcellularLocation>
</comment>
<dbReference type="PROSITE" id="PS52004">
    <property type="entry name" value="KS3_2"/>
    <property type="match status" value="4"/>
</dbReference>
<dbReference type="InterPro" id="IPR014030">
    <property type="entry name" value="Ketoacyl_synth_N"/>
</dbReference>
<dbReference type="Gene3D" id="1.10.1200.10">
    <property type="entry name" value="ACP-like"/>
    <property type="match status" value="5"/>
</dbReference>
<dbReference type="Gene3D" id="3.10.129.110">
    <property type="entry name" value="Polyketide synthase dehydratase"/>
    <property type="match status" value="3"/>
</dbReference>
<feature type="domain" description="Carrier" evidence="10">
    <location>
        <begin position="2925"/>
        <end position="3002"/>
    </location>
</feature>
<name>A0ABT3IKA9_9BACT</name>
<dbReference type="PANTHER" id="PTHR43775:SF37">
    <property type="entry name" value="SI:DKEY-61P9.11"/>
    <property type="match status" value="1"/>
</dbReference>
<dbReference type="InterPro" id="IPR029063">
    <property type="entry name" value="SAM-dependent_MTases_sf"/>
</dbReference>
<dbReference type="SMART" id="SM00823">
    <property type="entry name" value="PKS_PP"/>
    <property type="match status" value="5"/>
</dbReference>
<keyword evidence="7" id="KW-0677">Repeat</keyword>
<reference evidence="13 14" key="1">
    <citation type="submission" date="2022-10" db="EMBL/GenBank/DDBJ databases">
        <title>Chitinophaga nivalis PC15 sp. nov., isolated from Pyeongchang county, South Korea.</title>
        <authorList>
            <person name="Trinh H.N."/>
        </authorList>
    </citation>
    <scope>NUCLEOTIDE SEQUENCE [LARGE SCALE GENOMIC DNA]</scope>
    <source>
        <strain evidence="13 14">PC14</strain>
    </source>
</reference>
<dbReference type="Gene3D" id="3.40.50.150">
    <property type="entry name" value="Vaccinia Virus protein VP39"/>
    <property type="match status" value="1"/>
</dbReference>
<dbReference type="SMART" id="SM01294">
    <property type="entry name" value="PKS_PP_betabranch"/>
    <property type="match status" value="3"/>
</dbReference>
<feature type="region of interest" description="C-terminal hotdog fold" evidence="9">
    <location>
        <begin position="1553"/>
        <end position="1694"/>
    </location>
</feature>
<feature type="domain" description="Ketosynthase family 3 (KS3)" evidence="11">
    <location>
        <begin position="4302"/>
        <end position="4724"/>
    </location>
</feature>
<feature type="domain" description="Ketosynthase family 3 (KS3)" evidence="11">
    <location>
        <begin position="2244"/>
        <end position="2676"/>
    </location>
</feature>
<dbReference type="PROSITE" id="PS52019">
    <property type="entry name" value="PKS_MFAS_DH"/>
    <property type="match status" value="3"/>
</dbReference>
<comment type="caution">
    <text evidence="13">The sequence shown here is derived from an EMBL/GenBank/DDBJ whole genome shotgun (WGS) entry which is preliminary data.</text>
</comment>
<dbReference type="Pfam" id="PF14765">
    <property type="entry name" value="PS-DH"/>
    <property type="match status" value="3"/>
</dbReference>
<feature type="active site" description="Proton donor; for dehydratase activity" evidence="9">
    <location>
        <position position="177"/>
    </location>
</feature>
<dbReference type="SUPFAM" id="SSF47336">
    <property type="entry name" value="ACP-like"/>
    <property type="match status" value="5"/>
</dbReference>
<keyword evidence="6" id="KW-0808">Transferase</keyword>
<dbReference type="InterPro" id="IPR057326">
    <property type="entry name" value="KR_dom"/>
</dbReference>
<dbReference type="InterPro" id="IPR006162">
    <property type="entry name" value="Ppantetheine_attach_site"/>
</dbReference>
<feature type="domain" description="Ketosynthase family 3 (KS3)" evidence="11">
    <location>
        <begin position="811"/>
        <end position="1242"/>
    </location>
</feature>
<dbReference type="InterPro" id="IPR018201">
    <property type="entry name" value="Ketoacyl_synth_AS"/>
</dbReference>
<dbReference type="InterPro" id="IPR020806">
    <property type="entry name" value="PKS_PP-bd"/>
</dbReference>
<dbReference type="InterPro" id="IPR050091">
    <property type="entry name" value="PKS_NRPS_Biosynth_Enz"/>
</dbReference>
<dbReference type="PANTHER" id="PTHR43775">
    <property type="entry name" value="FATTY ACID SYNTHASE"/>
    <property type="match status" value="1"/>
</dbReference>
<evidence type="ECO:0000256" key="4">
    <source>
        <dbReference type="ARBA" id="ARBA00022490"/>
    </source>
</evidence>
<dbReference type="InterPro" id="IPR014031">
    <property type="entry name" value="Ketoacyl_synth_C"/>
</dbReference>
<dbReference type="InterPro" id="IPR009081">
    <property type="entry name" value="PP-bd_ACP"/>
</dbReference>
<sequence>MKQQFISIYTGQESFLTDHRIGTEKVLPGVAYLELAAAGATHLRQEQVTRIKDITWPAALQIRDTATKVYTGFEIAGEETGFKVYTLEGATAHVHSQGRLSTAKLTVPANQDLAAIRQQLTAEKDGAACYELFATLGLHYGPGFQGIQTLYYNDTTALSRIALPVEAGYRLPPGILDSALQTCIGIHMAKGTPALSVPYSAGEVTIYQDLPATVWSYVRKRSDNNGSAITRYDIDLLNEQGEVLVRITDFATLPVDLFTKADSRTRLYTYNWEEVLPVSPAKENPDSRHQILLAGGPAGLADQLQAALDIPVTALLADNATEYFIRVWEIVKAELQTKTNTHIIVLGSHADYVEYGLITGLLQTAALEHPGISGKVISVEALSLHAITDLTAILEAELYTTDTQVRYAAGKRSVKRVKAASLTEEGVAVKTGGVYLITGGVGGLGKIFATHLSQTAGTKLVLTGRSELTAAHAAFVASLPDAVYHRCDVGNKAEVAALIAMIKTRYQQLDGIIHSAGVVRDSLMGNKQIDNIREVLSAKIAGTYNLDECTKGEALDFMVYCSSVAAIAGNVGQADYAAGNAYQDHYAAYRQDKQSKGERQGKTLSINWPLWKEGGMQLEAVHENYLAQQWDILPLPSADGLAAFTTLLRSGLSQGIVLYGKSERVSAVLQAVTDTSATKPASPSLQVAAEALLKPAAIRFLQDILSAALKIPLNKLDPDVAFERYGIDSVIITQLTGLLDQSFDRIPRTLFFEYQTLSALADYFVTFHAARLQVLTGLQPADPIQPEVNNQPQPVVVAVPAREETAASSLSEDIAIIGLSGRYPGAKNIAAFWEVLKAGKDCITEIPEERWPIAGFYDAEKGSAGKSYSKWGGFIADVDKFDPLFFNISPREAELMDPQERLFLETVWETIEDAGYTRTGVSGTINGKAVLGDKVGVYVGVMYEEYPLFGIEEKRKGHAVSPSGSPASIANRVSYYFNFHGPSMAVDTMCSSSLTAIHLACESIHNGHCEQAIAGGVNVSIHPNKYLALSQGHFMSAIGRCESFGAGGEGYVPGEGVGAVLLKRLSSAIAAGDHIYGVIKGTAINHGGKTNGYAVPNPKAQAAVIKAAMDRAGVQAADFSYIEAHGTGTSLGDPIEIAGLSQAFATTQLQYCSIGSVKSNIGHCESAAGISGLTKVLLQLKHQQLVPSLHAATLNPNIDFAGSPFKVQQQLEAWTTIDNKPRLAGISSFGAGGSNAHLIVAAYQPATTTVYSSTAPVIMVLSARDTDRLREQVTNLKDYLEQHPESNPYEIAYTLQTGREEMEERVAFIVKTPAFFINQLTDYLAGKKHDYFTGNTETAPAGFLLEGEAGHAYITTAIKCRESASLAQLWVKGVHIDWRLLYGGHLPNRISLPVYPFARERYWIAVAAEPESFAANGHHQLHPLLHYNSSTLRVQEFTSIYTGKELFLSDHQVGTEKILPGAAQVELARAAGSYAAEVPVTRFSAINWLSPVKVNGTPVTVHISLTAAGEDIAYEIYSREATATKIYSRGKMHTTVQEPPAAQHPDSIRQRLPLVKDGPDCYDLFKTVGLNYGTSFRGIETIYYSETAALSRIVLTPAAGYSLIPGVLDSALQTCIGLSLDEKVLGLALPYSVGELIIYQDLPATVWSYVRKSSQEKINSNGTGYDIDLLGEQGEVLVQIKDFVTLPVNRTEQPATPAVTRLYTHRWEENPAASPAVNRTDTSRHILLAGGSAELAGQLQTVLQVPVTALSTTDSTDYFIQVLEMVQTKLKARTKAHFIVVCSNADYVAGGFVSGLLQTAVLEYPGVSGKVIGVAELSLSTLTKILEAELYTTDTQVRYVAGKREVKKAKEIPAAAPAPDDMHIKPDGVYLITGGAGGLGKIFATHLSRTAGTKLILTGRSELTVAQAAFVAALPDASYHRCDVSNKAEVADLISHIKTQYQKLDGIIHSAGVVRDSLIVNKQTATIKEVLSAKIAGTTNLDECTKDEPLDFMVFFSSIASVLGNVGQADYAAANAWQDHYALYRHEKQLSGERQGKTLSMSWPLWKEGGMQLDADSERYLEQQWGLQPLSTAAGLQAFDTLLGGDAGQVMIVYGKPAATASLFEQAVKQTTPVSGEAAQASLKPVAIQYLRTLLSRELKLPAGKLDPKAPLERYGIDSVMITRLTNLLGEVFAGISGTLFFEYQTVEELAGSLVADHPDTLRKLAGETISAGHNIAGDIHQQQGTRFRPLPAKTATDTSAFEPEDIAIIGLSGRYPGAANVTEFWENLKAGKDSITEIPADRWQITGFYDAEKGTAGKSYSKWGGFLQDIDKFDPLFFNISPREAGLMDPQERLFLQTVWETMEDAGYTSEALQGRKDRLPGEPPARVGVYVGVMYEEYQLFGAEERLKGNFITPAGSPASIANRVSYCFNFQGPSIAVDTMCSSSLTAIHLACKDLQTGDTAVAIAGGVNLSVHPNKYLLLSQGKFVSGKGRCESFGAGGEGYVPGEGVGAVLLKKLSQAEADGDRIYGVIKGTAINHGGKTNGYTVPNPQAQAAVIKAAINKAGVATKDISYIEAHGTGTSLGDPIEITGLTKAFATEEKQYCSIGSVKSNIGHGESAAGISGLTKILLQLKHQQLVPSLHAATLNPVIDFANSPFKVQQQLAAWPTADNKPRVAGISAFGAGGSNAHLIVAEYQPRLKPAYTSDDPVIILLSAKNAERLKKQVQQLAGFLETQPHTNLYDIAYTLQIGRQPMDERLAFIVKDKAELAAQLHNYLSGTPGDIFTGNTREEKQDFLPDDNAGQAYIDQALKEKALEQLIRWWVKGTDIDWHLLYEEHTPDRISLPTYPFARKRYWFDHKEQRTDSRPAQPATVSATTAIQLAELIKTAEMFNHPVEIAGMQKKVALTNVLEAVTVTNPLIASETPDPMQNNIQVEQDNRLMEMIASNEVHAQLETLLKNTLYIEEDINGELTFQELGLDSILGVELIKSINEQFGCSFSATTLYDYPTLHLLAGHITAQQSFAPVQEATVQRAPVVATRVVLDSIATAQPVSAPVPDKKPAREATEAKILSQLKKMLGETLYLDEEMDENLSFQELGLDSILGVELIKSINEQFGLQLPATKLYDYPALKELTAYIANQLPAEQVAATLPVFREEPQQPLPPAEPAPIVAVPQVKATREEPVAVATTTEKIAIVGMSGRYPKAGNLRVYWDNIATGTDCVTTIAKDRWDVERYYKADGEKTGDVYSKWLGAVDDIDKFDPLFFNIPPAEAEMMDPQHRIFLEECWKALEDAGYRRSQLDGMKCGTYVGIMGSEYGNLMLKSGIALNQAQSMTGTAHSIFAARMSYLLNLKGPAIAIDTACSSSLVAIHLACQALLQKETDMALAGGVSLYLGVESYQQMCAAGMLSKEGKCKTFDNSADGFVPGEGAGVVVLKRLSDAIRDGDDIKGVILGSGINQDGKTNGITAPSVSAQTALLKDIYTRYAINPETISYVETHGTGTKLGDPVEVEALTNAFNAFTDKSSYCGIGSVKSNLGHTSAAAGVAGLEKILLQFKHKKLAPSIHYREENEHLRLSASPFYVVTALQDWTVAPATRRRAALSSFGFSGTNAHLVLEEYPAVLPAQTAGLPVLIVLSARNTARLKAQAQELKDFLLATPDVMPEAVAYTLQVGREPMEERLALLAKDTAAIIRGLSDYLSEKTADLFVGNTRKEKPAISLTGESGRAYITSAVKNRELGALAELWVKGVNISWELLYGAGKPPKISLPTYSFARERYWVPANPAAVSSAHREPTVADSKASVATLQEPEPLIYKNDEAGEAAFKAICGKGLLQVLLELGVATRQTAGQSLDELRKALDIEDKYARLFTAFILELEALGYVNITAEGLHIPAAVREVAATFRLEVALQELVKDRIAYAPHVNLVKACLTALSGILTGKTRATDVIFPDGSLELVSGIYKGNYLSDYFNELLANIVRDTVADMTKELKPGEKVRILEVGAGTGGTSEVIFKKLIPYKTQVEYVYTDLSKSFLFHAESTYKNLAPYLVTALLNIEQPPHRQGFSVADFDIVIGANVVHATRDITSSLLNIKNLLKKDGILLLNEIASRELFATLTFGLLDGWGLYEDTAIRLAGSPGLSAESWQQVLTTAGYEQTQSFPANNTLSQQIIRSRSNGIIQAVPATAVPVSTPATQVKVAAPAQDNGWLTEQLLNIAADTIKLPKKEFDIDEQFSDYGFDSILGTTLVRNINELLQITLKPTDIFNYPNIRQLAGYIGETFREELFPDTQNKELVDAGIVQPEVVVPTITFTEKPTVAVKETRTTAPAQVNDIAIVGISGQFGSAGDIAAYWEALKEGRSVIEEVPADRWDAREYFSTDRNEPGKTYSKWGGFLRDIDKFDPLFFRISGSEAEVMDPQQRLFLEHCWKAIEDAGISPQQLRSGRCGVYAGASQGDYITNTLDSTEASAMWGNSSAILASRISYLLDLKGPAISIDTACSSSLVAIDLGCASLQRGDTDVILAGGISIMTSSGFYVVASRAEMLSPNGKCYAFDKRADGFVPGEGAGVVILKRLADAERDGDHIYGVIKGSLTNQDGTSNGITAPSVVSQMNLEKEVYAKFNINPETISYVEAHGTGTSLGDPIEFDALTASFSYYTKKKQYCGLGSVKTNIGHTLMAAGVSGVIKVLLALKYKQLPPTLNYEECNPLIDLANSPFKIQDKLEDWVTTDNAPRRAAISSFGYSGTNAHLIIEEYQPSPRQPYVGTAPAIVVLSAKSADRLKAQVLNLKNFLTIHPDLQLYDVAYTLQTGREAMEERLAFIVTDKATLLTKLSDYLAGKPGDWLTGNTRKDKPEFLSKSGAGQAYIQYAITNRESASLAQLWVKGTSIDWHLLYPDNTPQRISLPAYPFARERYWATNKTITTPVSVGYHQLHPLLHRNESDFSKQLYTSTYTGQESFLKDHQVGADKVLPGVAYLEMAREAGARSTRRKITQLKDIIWLAPIRVNGTPETVHIRLQAEADDAAYEVYTQNSGREKIHCQGKISTELQSVPVNVAPATILERLYQVREGAACYAAFKEIGLHYGTSFQGLQMLYYGEQEALSRITLSAQDGYVLNPGILDSALQTCIGLHPGKQTAALSLPFSIGTMTIYQDIPATVWCYVRTNKTATGNNGATCYDIDLLGEQGEVLLAIKDFVILPLDKTVEANKITPGNHTNGKAATELLYVPFWERATATANAWTPAAGEHLIITGDAPDSLVADLKNILTAKYGKATVVKTLTTIPTDITAIYLLQGLSAAAADHSLSNGFERRELSVFNTIKKLLAAGYGDKKISVNVFTCQTQQVLPADTIQAAGSGIIGLTGALAKEQPLWQIRTIDLDTTAITPADLEKAIQAPYDKSDTLISYRNGYFYQRSLYPLTLSATQPEKFRHQGVYVMLGGAGGLGKVTTAYLVEQYQAQVIWLGRRPLDATIMAAQDEIAQLGVRPLYISCDANNEAAMRNAYQEIKQSYPAIHGIFHTAIVLHDMLLKNMQEADFLQSFSPKSLGSHHLIAAFKEEPLDFICFYSSAQSQFNNAGQGNYSAGCTYKDSYAGSLQQQMPAPVSIINWGYWGEAGIVASHEYRDTMASMGIDSISREEGMQVLETVLANKLHQVVTIKFNQV</sequence>
<dbReference type="Pfam" id="PF08659">
    <property type="entry name" value="KR"/>
    <property type="match status" value="3"/>
</dbReference>
<feature type="active site" description="Proton acceptor; for dehydratase activity" evidence="9">
    <location>
        <position position="1451"/>
    </location>
</feature>
<dbReference type="InterPro" id="IPR020807">
    <property type="entry name" value="PKS_DH"/>
</dbReference>
<evidence type="ECO:0000256" key="7">
    <source>
        <dbReference type="ARBA" id="ARBA00022737"/>
    </source>
</evidence>
<dbReference type="InterPro" id="IPR013217">
    <property type="entry name" value="Methyltransf_12"/>
</dbReference>
<dbReference type="Pfam" id="PF02801">
    <property type="entry name" value="Ketoacyl-synt_C"/>
    <property type="match status" value="4"/>
</dbReference>
<dbReference type="PROSITE" id="PS50075">
    <property type="entry name" value="CARRIER"/>
    <property type="match status" value="5"/>
</dbReference>
<dbReference type="Pfam" id="PF22336">
    <property type="entry name" value="RhiE-like_linker"/>
    <property type="match status" value="4"/>
</dbReference>
<dbReference type="SMART" id="SM00826">
    <property type="entry name" value="PKS_DH"/>
    <property type="match status" value="3"/>
</dbReference>
<evidence type="ECO:0000256" key="5">
    <source>
        <dbReference type="ARBA" id="ARBA00022553"/>
    </source>
</evidence>
<dbReference type="SUPFAM" id="SSF53335">
    <property type="entry name" value="S-adenosyl-L-methionine-dependent methyltransferases"/>
    <property type="match status" value="1"/>
</dbReference>
<feature type="active site" description="Proton donor; for dehydratase activity" evidence="9">
    <location>
        <position position="1609"/>
    </location>
</feature>
<gene>
    <name evidence="13" type="ORF">OL497_10860</name>
</gene>
<keyword evidence="14" id="KW-1185">Reference proteome</keyword>
<evidence type="ECO:0000313" key="13">
    <source>
        <dbReference type="EMBL" id="MCW3484397.1"/>
    </source>
</evidence>
<feature type="domain" description="Carrier" evidence="10">
    <location>
        <begin position="4176"/>
        <end position="4253"/>
    </location>
</feature>
<dbReference type="InterPro" id="IPR054514">
    <property type="entry name" value="RhiE-like_linker"/>
</dbReference>
<feature type="region of interest" description="N-terminal hotdog fold" evidence="9">
    <location>
        <begin position="1419"/>
        <end position="1539"/>
    </location>
</feature>
<dbReference type="PROSITE" id="PS00606">
    <property type="entry name" value="KS3_1"/>
    <property type="match status" value="2"/>
</dbReference>
<dbReference type="InterPro" id="IPR036291">
    <property type="entry name" value="NAD(P)-bd_dom_sf"/>
</dbReference>
<feature type="region of interest" description="C-terminal hotdog fold" evidence="9">
    <location>
        <begin position="5034"/>
        <end position="5175"/>
    </location>
</feature>
<evidence type="ECO:0000259" key="11">
    <source>
        <dbReference type="PROSITE" id="PS52004"/>
    </source>
</evidence>
<dbReference type="InterPro" id="IPR020841">
    <property type="entry name" value="PKS_Beta-ketoAc_synthase_dom"/>
</dbReference>
<evidence type="ECO:0000256" key="2">
    <source>
        <dbReference type="ARBA" id="ARBA00004792"/>
    </source>
</evidence>
<keyword evidence="4" id="KW-0963">Cytoplasm</keyword>
<dbReference type="CDD" id="cd00833">
    <property type="entry name" value="PKS"/>
    <property type="match status" value="4"/>
</dbReference>
<organism evidence="13 14">
    <name type="scientific">Chitinophaga nivalis</name>
    <dbReference type="NCBI Taxonomy" id="2991709"/>
    <lineage>
        <taxon>Bacteria</taxon>
        <taxon>Pseudomonadati</taxon>
        <taxon>Bacteroidota</taxon>
        <taxon>Chitinophagia</taxon>
        <taxon>Chitinophagales</taxon>
        <taxon>Chitinophagaceae</taxon>
        <taxon>Chitinophaga</taxon>
    </lineage>
</organism>
<dbReference type="PROSITE" id="PS00012">
    <property type="entry name" value="PHOSPHOPANTETHEINE"/>
    <property type="match status" value="5"/>
</dbReference>
<dbReference type="Pfam" id="PF08242">
    <property type="entry name" value="Methyltransf_12"/>
    <property type="match status" value="1"/>
</dbReference>
<evidence type="ECO:0000256" key="9">
    <source>
        <dbReference type="PROSITE-ProRule" id="PRU01363"/>
    </source>
</evidence>
<feature type="active site" description="Proton acceptor; for dehydratase activity" evidence="9">
    <location>
        <position position="19"/>
    </location>
</feature>
<dbReference type="InterPro" id="IPR036736">
    <property type="entry name" value="ACP-like_sf"/>
</dbReference>
<dbReference type="SMART" id="SM00825">
    <property type="entry name" value="PKS_KS"/>
    <property type="match status" value="4"/>
</dbReference>
<feature type="domain" description="PKS/mFAS DH" evidence="12">
    <location>
        <begin position="4903"/>
        <end position="5175"/>
    </location>
</feature>